<dbReference type="PANTHER" id="PTHR35355:SF1">
    <property type="entry name" value="PROTEIN FAM229A"/>
    <property type="match status" value="1"/>
</dbReference>
<evidence type="ECO:0000313" key="4">
    <source>
        <dbReference type="Proteomes" id="UP001474421"/>
    </source>
</evidence>
<feature type="region of interest" description="Disordered" evidence="2">
    <location>
        <begin position="72"/>
        <end position="95"/>
    </location>
</feature>
<dbReference type="Pfam" id="PF14982">
    <property type="entry name" value="UPF0731"/>
    <property type="match status" value="1"/>
</dbReference>
<evidence type="ECO:0000313" key="3">
    <source>
        <dbReference type="EMBL" id="KAK9394863.1"/>
    </source>
</evidence>
<feature type="region of interest" description="Disordered" evidence="2">
    <location>
        <begin position="313"/>
        <end position="423"/>
    </location>
</feature>
<sequence>MQEALLSQDQERNHLKMIGGGLAFLSLELQAVRRSGPIVMQAPPLGITMEVAPWPPSGLSASLPFAVGPSSCQVRPGQSGGEAEAQRVAGGKPRSSFLSVGQVWGSDMSSQETPQARRFPIEAGDSPSLATAPETQEPVAPERAATRQLRRCPGCHCLTLPNVPIDVYIAMGQNRLDQHLFSFFLWVARSASVGVEVRVRGDPVGFQKRKKGWFHSGALFSLLASAGIWRRGLQRRPQADKPPALRPAAARRPRAPSRSGPGEEAWRGRSLGASAGLTRCPASAAVAPLKSRLAPPPCRPVCSAHWPVRHIVGEGGTGRSGDMGERPAEPSPPAAPSPRAPRPGSPPGVPGGALPPPPPPSLPRPGGGAWPAGRPEAPARARPPSCRPALRSPAERWAFGAKGEGGPELQRREASEGAAFGAGRPDARWLRLAERPRKWSAGRCWGPGREGKTPEAPRTRPASPPWRAWPFSLPPRRPLRFQQSASSTSRAAWPSARWGKPGCEAPGRPEWDRGNGCCRTLLAHI</sequence>
<proteinExistence type="inferred from homology"/>
<keyword evidence="4" id="KW-1185">Reference proteome</keyword>
<comment type="similarity">
    <text evidence="1">Belongs to the FAM229 family.</text>
</comment>
<dbReference type="AlphaFoldDB" id="A0AAW1AZA1"/>
<protein>
    <submittedName>
        <fullName evidence="3">Uncharacterized protein</fullName>
    </submittedName>
</protein>
<accession>A0AAW1AZA1</accession>
<gene>
    <name evidence="3" type="ORF">NXF25_015391</name>
</gene>
<name>A0AAW1AZA1_CROAD</name>
<comment type="caution">
    <text evidence="3">The sequence shown here is derived from an EMBL/GenBank/DDBJ whole genome shotgun (WGS) entry which is preliminary data.</text>
</comment>
<feature type="compositionally biased region" description="Pro residues" evidence="2">
    <location>
        <begin position="329"/>
        <end position="363"/>
    </location>
</feature>
<dbReference type="InterPro" id="IPR028025">
    <property type="entry name" value="FAM229"/>
</dbReference>
<reference evidence="3 4" key="1">
    <citation type="journal article" date="2024" name="Proc. Natl. Acad. Sci. U.S.A.">
        <title>The genetic regulatory architecture and epigenomic basis for age-related changes in rattlesnake venom.</title>
        <authorList>
            <person name="Hogan M.P."/>
            <person name="Holding M.L."/>
            <person name="Nystrom G.S."/>
            <person name="Colston T.J."/>
            <person name="Bartlett D.A."/>
            <person name="Mason A.J."/>
            <person name="Ellsworth S.A."/>
            <person name="Rautsaw R.M."/>
            <person name="Lawrence K.C."/>
            <person name="Strickland J.L."/>
            <person name="He B."/>
            <person name="Fraser P."/>
            <person name="Margres M.J."/>
            <person name="Gilbert D.M."/>
            <person name="Gibbs H.L."/>
            <person name="Parkinson C.L."/>
            <person name="Rokyta D.R."/>
        </authorList>
    </citation>
    <scope>NUCLEOTIDE SEQUENCE [LARGE SCALE GENOMIC DNA]</scope>
    <source>
        <strain evidence="3">DRR0105</strain>
    </source>
</reference>
<dbReference type="EMBL" id="JAOTOJ010000011">
    <property type="protein sequence ID" value="KAK9394863.1"/>
    <property type="molecule type" value="Genomic_DNA"/>
</dbReference>
<organism evidence="3 4">
    <name type="scientific">Crotalus adamanteus</name>
    <name type="common">Eastern diamondback rattlesnake</name>
    <dbReference type="NCBI Taxonomy" id="8729"/>
    <lineage>
        <taxon>Eukaryota</taxon>
        <taxon>Metazoa</taxon>
        <taxon>Chordata</taxon>
        <taxon>Craniata</taxon>
        <taxon>Vertebrata</taxon>
        <taxon>Euteleostomi</taxon>
        <taxon>Lepidosauria</taxon>
        <taxon>Squamata</taxon>
        <taxon>Bifurcata</taxon>
        <taxon>Unidentata</taxon>
        <taxon>Episquamata</taxon>
        <taxon>Toxicofera</taxon>
        <taxon>Serpentes</taxon>
        <taxon>Colubroidea</taxon>
        <taxon>Viperidae</taxon>
        <taxon>Crotalinae</taxon>
        <taxon>Crotalus</taxon>
    </lineage>
</organism>
<feature type="compositionally biased region" description="Basic and acidic residues" evidence="2">
    <location>
        <begin position="449"/>
        <end position="458"/>
    </location>
</feature>
<dbReference type="Proteomes" id="UP001474421">
    <property type="component" value="Unassembled WGS sequence"/>
</dbReference>
<feature type="region of interest" description="Disordered" evidence="2">
    <location>
        <begin position="440"/>
        <end position="508"/>
    </location>
</feature>
<dbReference type="PANTHER" id="PTHR35355">
    <property type="entry name" value="PROTEIN FAM229A"/>
    <property type="match status" value="1"/>
</dbReference>
<feature type="region of interest" description="Disordered" evidence="2">
    <location>
        <begin position="233"/>
        <end position="268"/>
    </location>
</feature>
<evidence type="ECO:0000256" key="1">
    <source>
        <dbReference type="ARBA" id="ARBA00009958"/>
    </source>
</evidence>
<evidence type="ECO:0000256" key="2">
    <source>
        <dbReference type="SAM" id="MobiDB-lite"/>
    </source>
</evidence>
<feature type="compositionally biased region" description="Low complexity" evidence="2">
    <location>
        <begin position="371"/>
        <end position="392"/>
    </location>
</feature>